<reference evidence="3" key="2">
    <citation type="submission" date="2024-04" db="EMBL/GenBank/DDBJ databases">
        <authorList>
            <person name="Chen Y."/>
            <person name="Shah S."/>
            <person name="Dougan E. K."/>
            <person name="Thang M."/>
            <person name="Chan C."/>
        </authorList>
    </citation>
    <scope>NUCLEOTIDE SEQUENCE [LARGE SCALE GENOMIC DNA]</scope>
</reference>
<evidence type="ECO:0000259" key="1">
    <source>
        <dbReference type="Pfam" id="PF13475"/>
    </source>
</evidence>
<feature type="domain" description="DUF4116" evidence="1">
    <location>
        <begin position="581"/>
        <end position="627"/>
    </location>
</feature>
<dbReference type="EMBL" id="CAMXCT020000207">
    <property type="protein sequence ID" value="CAL1128873.1"/>
    <property type="molecule type" value="Genomic_DNA"/>
</dbReference>
<keyword evidence="5" id="KW-1185">Reference proteome</keyword>
<dbReference type="Proteomes" id="UP001152797">
    <property type="component" value="Unassembled WGS sequence"/>
</dbReference>
<protein>
    <submittedName>
        <fullName evidence="4">Dynein assembly factor 1, axonemal</fullName>
    </submittedName>
</protein>
<evidence type="ECO:0000313" key="4">
    <source>
        <dbReference type="EMBL" id="CAL4762810.1"/>
    </source>
</evidence>
<reference evidence="2" key="1">
    <citation type="submission" date="2022-10" db="EMBL/GenBank/DDBJ databases">
        <authorList>
            <person name="Chen Y."/>
            <person name="Dougan E. K."/>
            <person name="Chan C."/>
            <person name="Rhodes N."/>
            <person name="Thang M."/>
        </authorList>
    </citation>
    <scope>NUCLEOTIDE SEQUENCE</scope>
</reference>
<gene>
    <name evidence="2" type="ORF">C1SCF055_LOCUS3802</name>
</gene>
<organism evidence="2">
    <name type="scientific">Cladocopium goreaui</name>
    <dbReference type="NCBI Taxonomy" id="2562237"/>
    <lineage>
        <taxon>Eukaryota</taxon>
        <taxon>Sar</taxon>
        <taxon>Alveolata</taxon>
        <taxon>Dinophyceae</taxon>
        <taxon>Suessiales</taxon>
        <taxon>Symbiodiniaceae</taxon>
        <taxon>Cladocopium</taxon>
    </lineage>
</organism>
<dbReference type="Pfam" id="PF13475">
    <property type="entry name" value="DUF4116"/>
    <property type="match status" value="1"/>
</dbReference>
<dbReference type="OrthoDB" id="1904536at2759"/>
<dbReference type="EMBL" id="CAMXCT030000207">
    <property type="protein sequence ID" value="CAL4762810.1"/>
    <property type="molecule type" value="Genomic_DNA"/>
</dbReference>
<evidence type="ECO:0000313" key="2">
    <source>
        <dbReference type="EMBL" id="CAI3975498.1"/>
    </source>
</evidence>
<dbReference type="EMBL" id="CAMXCT010000207">
    <property type="protein sequence ID" value="CAI3975498.1"/>
    <property type="molecule type" value="Genomic_DNA"/>
</dbReference>
<evidence type="ECO:0000313" key="5">
    <source>
        <dbReference type="Proteomes" id="UP001152797"/>
    </source>
</evidence>
<accession>A0A9P1FGN4</accession>
<sequence length="679" mass="74565">MAYEEEDVEWWEVRAPGGLPLRAGPSLSAEVVGEVLRQQRIQVSVAKVKGWLRLAAVETWMTFGRKTTAYVPMEDEGFPTVVPSTAPGGDWDQWAALLRWWPLGGVPPLLPATLGGAYLCHWRKNPRDGDASIKAHWLRPGEELQFVGPADAKAGHLCRWLQQDMALGPDLEVVLVQDQLALDGCSRLLDHTDMKSVTGPFCALTFARPRLLAAEEAPLLQLAREEAWCLRDASNHGAVVRAVNRWITSVYDCQASQRLLAFFEELSQAVPAVTVVAVVPGHVPLKEACIEALALTDEARSRARLLRGLRHGQAPEWLPAAEQVLELFSRRLHCFTLVGAHGPCLYLAQDMSALGHPVLGILTTQEGLALEEPPPLALGLKVTLEGLSGDIINSVAAARDWTVGQLKDTLGSRHEVRLLLPSEATELRDEQHLSSLLVEDATHLLLRLLRVDPRWSSARQRVSTDAQSWRDLEEDLKADRGIALLAVAQEPSLLSESVFLSDAEVVLAAAKKDTSVLPLASHELWNDDAFVEAAIALDAKKAVQLALDSRLDELSAQQCLQAVRQNGLVLELLPLPLRSPEILQAAMEQDVCALQFAPEAMKDDPRLLEKLLRLDGRALRYASRKLRGERSLVLLAIATCPRVVLCASEEVLKDREVLGAAMDGDPQLAQQLAHYATRT</sequence>
<name>A0A9P1FGN4_9DINO</name>
<dbReference type="AlphaFoldDB" id="A0A9P1FGN4"/>
<evidence type="ECO:0000313" key="3">
    <source>
        <dbReference type="EMBL" id="CAL1128873.1"/>
    </source>
</evidence>
<dbReference type="InterPro" id="IPR025197">
    <property type="entry name" value="DUF4116"/>
</dbReference>
<proteinExistence type="predicted"/>
<comment type="caution">
    <text evidence="2">The sequence shown here is derived from an EMBL/GenBank/DDBJ whole genome shotgun (WGS) entry which is preliminary data.</text>
</comment>